<evidence type="ECO:0000256" key="5">
    <source>
        <dbReference type="ARBA" id="ARBA00022598"/>
    </source>
</evidence>
<evidence type="ECO:0000313" key="11">
    <source>
        <dbReference type="EMBL" id="CAE6415810.1"/>
    </source>
</evidence>
<dbReference type="SUPFAM" id="SSF54675">
    <property type="entry name" value="Nicotinate/Quinolinate PRTase N-terminal domain-like"/>
    <property type="match status" value="1"/>
</dbReference>
<dbReference type="PIRSF" id="PIRSF000484">
    <property type="entry name" value="NAPRT"/>
    <property type="match status" value="1"/>
</dbReference>
<comment type="catalytic activity">
    <reaction evidence="7 8">
        <text>5-phospho-alpha-D-ribose 1-diphosphate + nicotinate + ATP + H2O = nicotinate beta-D-ribonucleotide + ADP + phosphate + diphosphate</text>
        <dbReference type="Rhea" id="RHEA:36163"/>
        <dbReference type="ChEBI" id="CHEBI:15377"/>
        <dbReference type="ChEBI" id="CHEBI:30616"/>
        <dbReference type="ChEBI" id="CHEBI:32544"/>
        <dbReference type="ChEBI" id="CHEBI:33019"/>
        <dbReference type="ChEBI" id="CHEBI:43474"/>
        <dbReference type="ChEBI" id="CHEBI:57502"/>
        <dbReference type="ChEBI" id="CHEBI:58017"/>
        <dbReference type="ChEBI" id="CHEBI:456216"/>
        <dbReference type="EC" id="6.3.4.21"/>
    </reaction>
</comment>
<keyword evidence="4" id="KW-0597">Phosphoprotein</keyword>
<accession>A0A8H2X313</accession>
<keyword evidence="5 8" id="KW-0436">Ligase</keyword>
<dbReference type="PANTHER" id="PTHR11098:SF1">
    <property type="entry name" value="NICOTINATE PHOSPHORIBOSYLTRANSFERASE"/>
    <property type="match status" value="1"/>
</dbReference>
<dbReference type="AlphaFoldDB" id="A0A8H2X313"/>
<dbReference type="Pfam" id="PF17767">
    <property type="entry name" value="NAPRTase_N"/>
    <property type="match status" value="1"/>
</dbReference>
<evidence type="ECO:0000259" key="9">
    <source>
        <dbReference type="Pfam" id="PF04095"/>
    </source>
</evidence>
<dbReference type="UniPathway" id="UPA00253">
    <property type="reaction ID" value="UER00457"/>
</dbReference>
<dbReference type="NCBIfam" id="TIGR01514">
    <property type="entry name" value="NAPRTase"/>
    <property type="match status" value="1"/>
</dbReference>
<keyword evidence="6 8" id="KW-0662">Pyridine nucleotide biosynthesis</keyword>
<dbReference type="InterPro" id="IPR040727">
    <property type="entry name" value="NAPRTase_N"/>
</dbReference>
<comment type="PTM">
    <text evidence="8">Transiently phosphorylated on a His residue during the reaction cycle. Phosphorylation strongly increases the affinity for substrates and increases the rate of nicotinate D-ribonucleotide production. Dephosphorylation regenerates the low-affinity form of the enzyme, leading to product release.</text>
</comment>
<evidence type="ECO:0000313" key="12">
    <source>
        <dbReference type="Proteomes" id="UP000663826"/>
    </source>
</evidence>
<evidence type="ECO:0000256" key="7">
    <source>
        <dbReference type="ARBA" id="ARBA00048668"/>
    </source>
</evidence>
<dbReference type="GO" id="GO:0034355">
    <property type="term" value="P:NAD+ biosynthetic process via the salvage pathway"/>
    <property type="evidence" value="ECO:0007669"/>
    <property type="project" value="TreeGrafter"/>
</dbReference>
<evidence type="ECO:0000256" key="4">
    <source>
        <dbReference type="ARBA" id="ARBA00022553"/>
    </source>
</evidence>
<comment type="pathway">
    <text evidence="1 8">Cofactor biosynthesis; NAD(+) biosynthesis; nicotinate D-ribonucleotide from nicotinate: step 1/1.</text>
</comment>
<comment type="function">
    <text evidence="8">Catalyzes the synthesis of beta-nicotinate D-ribonucleotide from nicotinate and 5-phospho-D-ribose 1-phosphate at the expense of ATP.</text>
</comment>
<feature type="domain" description="Nicotinate/nicotinamide phosphoribosyltransferase" evidence="9">
    <location>
        <begin position="201"/>
        <end position="445"/>
    </location>
</feature>
<dbReference type="InterPro" id="IPR006406">
    <property type="entry name" value="Nic_PRibTrfase"/>
</dbReference>
<evidence type="ECO:0000256" key="2">
    <source>
        <dbReference type="ARBA" id="ARBA00010897"/>
    </source>
</evidence>
<evidence type="ECO:0000256" key="3">
    <source>
        <dbReference type="ARBA" id="ARBA00013236"/>
    </source>
</evidence>
<comment type="similarity">
    <text evidence="2 8">Belongs to the NAPRTase family.</text>
</comment>
<dbReference type="SUPFAM" id="SSF51690">
    <property type="entry name" value="Nicotinate/Quinolinate PRTase C-terminal domain-like"/>
    <property type="match status" value="1"/>
</dbReference>
<proteinExistence type="inferred from homology"/>
<dbReference type="InterPro" id="IPR041525">
    <property type="entry name" value="N/Namide_PRibTrfase"/>
</dbReference>
<evidence type="ECO:0000259" key="10">
    <source>
        <dbReference type="Pfam" id="PF17767"/>
    </source>
</evidence>
<dbReference type="GO" id="GO:0005829">
    <property type="term" value="C:cytosol"/>
    <property type="evidence" value="ECO:0007669"/>
    <property type="project" value="TreeGrafter"/>
</dbReference>
<evidence type="ECO:0000256" key="1">
    <source>
        <dbReference type="ARBA" id="ARBA00004952"/>
    </source>
</evidence>
<name>A0A8H2X313_9AGAM</name>
<dbReference type="EMBL" id="CAJMWQ010000973">
    <property type="protein sequence ID" value="CAE6415810.1"/>
    <property type="molecule type" value="Genomic_DNA"/>
</dbReference>
<dbReference type="PANTHER" id="PTHR11098">
    <property type="entry name" value="NICOTINATE PHOSPHORIBOSYLTRANSFERASE"/>
    <property type="match status" value="1"/>
</dbReference>
<gene>
    <name evidence="11" type="ORF">RDB_LOCUS43318</name>
</gene>
<dbReference type="Gene3D" id="3.20.140.10">
    <property type="entry name" value="nicotinate phosphoribosyltransferase"/>
    <property type="match status" value="1"/>
</dbReference>
<comment type="caution">
    <text evidence="11">The sequence shown here is derived from an EMBL/GenBank/DDBJ whole genome shotgun (WGS) entry which is preliminary data.</text>
</comment>
<organism evidence="11 12">
    <name type="scientific">Rhizoctonia solani</name>
    <dbReference type="NCBI Taxonomy" id="456999"/>
    <lineage>
        <taxon>Eukaryota</taxon>
        <taxon>Fungi</taxon>
        <taxon>Dikarya</taxon>
        <taxon>Basidiomycota</taxon>
        <taxon>Agaricomycotina</taxon>
        <taxon>Agaricomycetes</taxon>
        <taxon>Cantharellales</taxon>
        <taxon>Ceratobasidiaceae</taxon>
        <taxon>Rhizoctonia</taxon>
    </lineage>
</organism>
<evidence type="ECO:0000256" key="6">
    <source>
        <dbReference type="ARBA" id="ARBA00022642"/>
    </source>
</evidence>
<sequence length="447" mass="50920">MADLENTTDFRSRSLLDTDLYKVRIIRYASMYETALTIASICQLTMQQAILQHFPKINVTYRFTNRAQEMLFSRECFELAKQSISRLSELRLTSKEAEWIKANCPYFTEEYISYLHSYRFRPDEQVKMHLDVTSEPGAEVEEGHIVMEISGLWVETIPYEVPVMSILSEAYFLTVDRAWTYEGQEELAYQKAKQLIQAGITFSDFGTRRRRSYHGHDLVLQGLIRGNKEFGGKEAHGRFTSTSNPHFAMKHNLSAMGTIAHEWIMGIAAIHGYENANALAMDLWEVTYPTSKSNTLHIALTDTFSTDAFNLSFTADKARAERWRGLRQDSGDPFEFIAKARATYEKIGVDYRKKVIVFSDGLDVELSIKIQKVIDEEGFIGAHGIGTFLTNDYKRTDNGQRSKPLNMVVKIASAEGKPCVKISDDITKNTGDPEVVIQIKKKFGIET</sequence>
<evidence type="ECO:0000256" key="8">
    <source>
        <dbReference type="RuleBase" id="RU003838"/>
    </source>
</evidence>
<dbReference type="InterPro" id="IPR036068">
    <property type="entry name" value="Nicotinate_pribotase-like_C"/>
</dbReference>
<dbReference type="Proteomes" id="UP000663826">
    <property type="component" value="Unassembled WGS sequence"/>
</dbReference>
<dbReference type="GO" id="GO:0004516">
    <property type="term" value="F:nicotinate phosphoribosyltransferase activity"/>
    <property type="evidence" value="ECO:0007669"/>
    <property type="project" value="UniProtKB-UniRule"/>
</dbReference>
<protein>
    <recommendedName>
        <fullName evidence="3 8">Nicotinate phosphoribosyltransferase</fullName>
        <ecNumber evidence="3 8">6.3.4.21</ecNumber>
    </recommendedName>
</protein>
<feature type="domain" description="Nicotinate phosphoribosyltransferase N-terminal" evidence="10">
    <location>
        <begin position="42"/>
        <end position="168"/>
    </location>
</feature>
<dbReference type="Pfam" id="PF04095">
    <property type="entry name" value="NAPRTase"/>
    <property type="match status" value="1"/>
</dbReference>
<dbReference type="EC" id="6.3.4.21" evidence="3 8"/>
<dbReference type="InterPro" id="IPR007229">
    <property type="entry name" value="Nic_PRibTrfase-Fam"/>
</dbReference>
<reference evidence="11" key="1">
    <citation type="submission" date="2021-01" db="EMBL/GenBank/DDBJ databases">
        <authorList>
            <person name="Kaushik A."/>
        </authorList>
    </citation>
    <scope>NUCLEOTIDE SEQUENCE</scope>
    <source>
        <strain evidence="11">AG1-1B</strain>
    </source>
</reference>